<evidence type="ECO:0000256" key="2">
    <source>
        <dbReference type="SAM" id="MobiDB-lite"/>
    </source>
</evidence>
<dbReference type="EMBL" id="PNBA02000002">
    <property type="protein sequence ID" value="KAG6432739.1"/>
    <property type="molecule type" value="Genomic_DNA"/>
</dbReference>
<dbReference type="Gene3D" id="4.10.60.10">
    <property type="entry name" value="Zinc finger, CCHC-type"/>
    <property type="match status" value="3"/>
</dbReference>
<accession>A0A8X8YJ23</accession>
<keyword evidence="1" id="KW-0479">Metal-binding</keyword>
<proteinExistence type="predicted"/>
<comment type="caution">
    <text evidence="4">The sequence shown here is derived from an EMBL/GenBank/DDBJ whole genome shotgun (WGS) entry which is preliminary data.</text>
</comment>
<feature type="compositionally biased region" description="Basic and acidic residues" evidence="2">
    <location>
        <begin position="7"/>
        <end position="27"/>
    </location>
</feature>
<dbReference type="InterPro" id="IPR001878">
    <property type="entry name" value="Znf_CCHC"/>
</dbReference>
<dbReference type="Pfam" id="PF00098">
    <property type="entry name" value="zf-CCHC"/>
    <property type="match status" value="3"/>
</dbReference>
<dbReference type="PROSITE" id="PS50158">
    <property type="entry name" value="ZF_CCHC"/>
    <property type="match status" value="3"/>
</dbReference>
<feature type="compositionally biased region" description="Basic residues" evidence="2">
    <location>
        <begin position="80"/>
        <end position="89"/>
    </location>
</feature>
<reference evidence="4" key="1">
    <citation type="submission" date="2018-01" db="EMBL/GenBank/DDBJ databases">
        <authorList>
            <person name="Mao J.F."/>
        </authorList>
    </citation>
    <scope>NUCLEOTIDE SEQUENCE</scope>
    <source>
        <strain evidence="4">Huo1</strain>
        <tissue evidence="4">Leaf</tissue>
    </source>
</reference>
<dbReference type="PANTHER" id="PTHR46978:SF1">
    <property type="entry name" value="ZINC KNUCKLE (CCHC-TYPE) FAMILY PROTEIN"/>
    <property type="match status" value="1"/>
</dbReference>
<name>A0A8X8YJ23_SALSN</name>
<feature type="compositionally biased region" description="Basic and acidic residues" evidence="2">
    <location>
        <begin position="296"/>
        <end position="310"/>
    </location>
</feature>
<evidence type="ECO:0000313" key="4">
    <source>
        <dbReference type="EMBL" id="KAG6432739.1"/>
    </source>
</evidence>
<dbReference type="PANTHER" id="PTHR46978">
    <property type="entry name" value="ZINC KNUCKLE (CCHC-TYPE) FAMILY PROTEIN"/>
    <property type="match status" value="1"/>
</dbReference>
<evidence type="ECO:0000313" key="5">
    <source>
        <dbReference type="Proteomes" id="UP000298416"/>
    </source>
</evidence>
<sequence>MGRRERSKAAKLDKYLLSEEDERKGKSSTEAASDGEAEANEDLSLKIVQKSRQRAAKNDTRGDGVAEVVDNLKEEPSKKELKKKRKKSKEVRDAVDGVKEKEKLEIDNTAEVASIAVETNPVEVSDNAVLRKLLRGPRYFDPPDNSWGACYNCGEEGHTTANCTSARRKKPCFVCGSFEHNAKQCSKGRDCFICKQQGHRAKDCPEGYNRSKICLKCGDLGHEMFSCRNDYSPDDLKACSGFRVHRETNDNAPDSSCYKCGVVGHFARECTSTMKASKRNRDPSTPKHKSPKKKRDHLETRSVPRDIGKERKGKKSKGIEFHSAAKPKPKGGWMTEHPGDYHGSDQDNYWRSPATPRDRKSRNSYSNCVHASSSHSSKKPRKINFNDSTTNGSNRYHQRRYTASRFGNNSNGYGGSGRNDDWW</sequence>
<dbReference type="InterPro" id="IPR025836">
    <property type="entry name" value="Zn_knuckle_CX2CX4HX4C"/>
</dbReference>
<organism evidence="4">
    <name type="scientific">Salvia splendens</name>
    <name type="common">Scarlet sage</name>
    <dbReference type="NCBI Taxonomy" id="180675"/>
    <lineage>
        <taxon>Eukaryota</taxon>
        <taxon>Viridiplantae</taxon>
        <taxon>Streptophyta</taxon>
        <taxon>Embryophyta</taxon>
        <taxon>Tracheophyta</taxon>
        <taxon>Spermatophyta</taxon>
        <taxon>Magnoliopsida</taxon>
        <taxon>eudicotyledons</taxon>
        <taxon>Gunneridae</taxon>
        <taxon>Pentapetalae</taxon>
        <taxon>asterids</taxon>
        <taxon>lamiids</taxon>
        <taxon>Lamiales</taxon>
        <taxon>Lamiaceae</taxon>
        <taxon>Nepetoideae</taxon>
        <taxon>Mentheae</taxon>
        <taxon>Salviinae</taxon>
        <taxon>Salvia</taxon>
        <taxon>Salvia subgen. Calosphace</taxon>
        <taxon>core Calosphace</taxon>
    </lineage>
</organism>
<protein>
    <recommendedName>
        <fullName evidence="3">CCHC-type domain-containing protein</fullName>
    </recommendedName>
</protein>
<dbReference type="SMART" id="SM00343">
    <property type="entry name" value="ZnF_C2HC"/>
    <property type="match status" value="5"/>
</dbReference>
<evidence type="ECO:0000256" key="1">
    <source>
        <dbReference type="PROSITE-ProRule" id="PRU00047"/>
    </source>
</evidence>
<reference evidence="4" key="2">
    <citation type="submission" date="2020-08" db="EMBL/GenBank/DDBJ databases">
        <title>Plant Genome Project.</title>
        <authorList>
            <person name="Zhang R.-G."/>
        </authorList>
    </citation>
    <scope>NUCLEOTIDE SEQUENCE</scope>
    <source>
        <strain evidence="4">Huo1</strain>
        <tissue evidence="4">Leaf</tissue>
    </source>
</reference>
<feature type="compositionally biased region" description="Polar residues" evidence="2">
    <location>
        <begin position="385"/>
        <end position="395"/>
    </location>
</feature>
<keyword evidence="1" id="KW-0862">Zinc</keyword>
<dbReference type="GO" id="GO:0003676">
    <property type="term" value="F:nucleic acid binding"/>
    <property type="evidence" value="ECO:0007669"/>
    <property type="project" value="InterPro"/>
</dbReference>
<feature type="compositionally biased region" description="Basic and acidic residues" evidence="2">
    <location>
        <begin position="56"/>
        <end position="79"/>
    </location>
</feature>
<dbReference type="InterPro" id="IPR036875">
    <property type="entry name" value="Znf_CCHC_sf"/>
</dbReference>
<feature type="region of interest" description="Disordered" evidence="2">
    <location>
        <begin position="273"/>
        <end position="423"/>
    </location>
</feature>
<feature type="region of interest" description="Disordered" evidence="2">
    <location>
        <begin position="1"/>
        <end position="94"/>
    </location>
</feature>
<feature type="compositionally biased region" description="Low complexity" evidence="2">
    <location>
        <begin position="363"/>
        <end position="375"/>
    </location>
</feature>
<feature type="domain" description="CCHC-type" evidence="3">
    <location>
        <begin position="257"/>
        <end position="272"/>
    </location>
</feature>
<keyword evidence="1" id="KW-0863">Zinc-finger</keyword>
<evidence type="ECO:0000259" key="3">
    <source>
        <dbReference type="PROSITE" id="PS50158"/>
    </source>
</evidence>
<gene>
    <name evidence="4" type="ORF">SASPL_104325</name>
</gene>
<keyword evidence="5" id="KW-1185">Reference proteome</keyword>
<dbReference type="Pfam" id="PF14392">
    <property type="entry name" value="zf-CCHC_4"/>
    <property type="match status" value="2"/>
</dbReference>
<dbReference type="GO" id="GO:0008270">
    <property type="term" value="F:zinc ion binding"/>
    <property type="evidence" value="ECO:0007669"/>
    <property type="project" value="UniProtKB-KW"/>
</dbReference>
<dbReference type="AlphaFoldDB" id="A0A8X8YJ23"/>
<feature type="domain" description="CCHC-type" evidence="3">
    <location>
        <begin position="191"/>
        <end position="206"/>
    </location>
</feature>
<feature type="compositionally biased region" description="Basic residues" evidence="2">
    <location>
        <begin position="286"/>
        <end position="295"/>
    </location>
</feature>
<dbReference type="Proteomes" id="UP000298416">
    <property type="component" value="Unassembled WGS sequence"/>
</dbReference>
<dbReference type="SUPFAM" id="SSF57756">
    <property type="entry name" value="Retrovirus zinc finger-like domains"/>
    <property type="match status" value="3"/>
</dbReference>
<feature type="domain" description="CCHC-type" evidence="3">
    <location>
        <begin position="150"/>
        <end position="165"/>
    </location>
</feature>